<evidence type="ECO:0000313" key="4">
    <source>
        <dbReference type="Proteomes" id="UP000247371"/>
    </source>
</evidence>
<organism evidence="3 4">
    <name type="scientific">Komagataeibacter swingsii</name>
    <dbReference type="NCBI Taxonomy" id="215220"/>
    <lineage>
        <taxon>Bacteria</taxon>
        <taxon>Pseudomonadati</taxon>
        <taxon>Pseudomonadota</taxon>
        <taxon>Alphaproteobacteria</taxon>
        <taxon>Acetobacterales</taxon>
        <taxon>Acetobacteraceae</taxon>
        <taxon>Komagataeibacter</taxon>
    </lineage>
</organism>
<accession>A0A2V4SAZ6</accession>
<comment type="caution">
    <text evidence="3">The sequence shown here is derived from an EMBL/GenBank/DDBJ whole genome shotgun (WGS) entry which is preliminary data.</text>
</comment>
<dbReference type="SUPFAM" id="SSF159594">
    <property type="entry name" value="XCC0632-like"/>
    <property type="match status" value="1"/>
</dbReference>
<feature type="domain" description="ABC-type transport auxiliary lipoprotein component" evidence="2">
    <location>
        <begin position="41"/>
        <end position="203"/>
    </location>
</feature>
<protein>
    <recommendedName>
        <fullName evidence="2">ABC-type transport auxiliary lipoprotein component domain-containing protein</fullName>
    </recommendedName>
</protein>
<dbReference type="InterPro" id="IPR005586">
    <property type="entry name" value="ABC_trans_aux"/>
</dbReference>
<feature type="region of interest" description="Disordered" evidence="1">
    <location>
        <begin position="206"/>
        <end position="230"/>
    </location>
</feature>
<dbReference type="EMBL" id="NKUB01000014">
    <property type="protein sequence ID" value="PYD69128.1"/>
    <property type="molecule type" value="Genomic_DNA"/>
</dbReference>
<evidence type="ECO:0000313" key="3">
    <source>
        <dbReference type="EMBL" id="PYD69128.1"/>
    </source>
</evidence>
<sequence length="230" mass="24990">MKTRQPAVSLSRLYPALRASGGLLLSAVMLSACSSAPVRFYTLGAPAVAVGAESTATQPITDSTPVIEVERARMPDYLDSQDIMVRNGHEIERSGLGRWASRLSVGATDLITARLAQKWPNLFVTDLPQPDRPTWRLQLNISRLDVSRDGQSALNADWAIIPQDSRASILRNRATIVTQGNTGSNANIAKVTENLLNELSDRIEASWPSTGGTASTTPQTAMTFHRHTRN</sequence>
<reference evidence="3 4" key="1">
    <citation type="submission" date="2017-07" db="EMBL/GenBank/DDBJ databases">
        <title>A draft genome sequence of Komagataeibacter swingsii LMG 22125.</title>
        <authorList>
            <person name="Skraban J."/>
            <person name="Cleenwerck I."/>
            <person name="Vandamme P."/>
            <person name="Trcek J."/>
        </authorList>
    </citation>
    <scope>NUCLEOTIDE SEQUENCE [LARGE SCALE GENOMIC DNA]</scope>
    <source>
        <strain evidence="3 4">LMG 22125</strain>
    </source>
</reference>
<dbReference type="PROSITE" id="PS51257">
    <property type="entry name" value="PROKAR_LIPOPROTEIN"/>
    <property type="match status" value="1"/>
</dbReference>
<proteinExistence type="predicted"/>
<dbReference type="Gene3D" id="3.40.50.10610">
    <property type="entry name" value="ABC-type transport auxiliary lipoprotein component"/>
    <property type="match status" value="1"/>
</dbReference>
<dbReference type="RefSeq" id="WP_110557161.1">
    <property type="nucleotide sequence ID" value="NZ_NKUB01000014.1"/>
</dbReference>
<name>A0A2V4SAZ6_9PROT</name>
<gene>
    <name evidence="3" type="ORF">CFR76_11475</name>
</gene>
<feature type="compositionally biased region" description="Polar residues" evidence="1">
    <location>
        <begin position="207"/>
        <end position="222"/>
    </location>
</feature>
<keyword evidence="4" id="KW-1185">Reference proteome</keyword>
<evidence type="ECO:0000256" key="1">
    <source>
        <dbReference type="SAM" id="MobiDB-lite"/>
    </source>
</evidence>
<dbReference type="Proteomes" id="UP000247371">
    <property type="component" value="Unassembled WGS sequence"/>
</dbReference>
<evidence type="ECO:0000259" key="2">
    <source>
        <dbReference type="Pfam" id="PF03886"/>
    </source>
</evidence>
<dbReference type="AlphaFoldDB" id="A0A2V4SAZ6"/>
<dbReference type="Pfam" id="PF03886">
    <property type="entry name" value="ABC_trans_aux"/>
    <property type="match status" value="1"/>
</dbReference>